<reference evidence="4" key="1">
    <citation type="submission" date="2023-06" db="EMBL/GenBank/DDBJ databases">
        <title>Multi-omics analyses reveal the molecular pathogenesis toolkit of Lasiodiplodia hormozganensis, a cross-kingdom pathogen.</title>
        <authorList>
            <person name="Felix C."/>
            <person name="Meneses R."/>
            <person name="Goncalves M.F.M."/>
            <person name="Tilleman L."/>
            <person name="Duarte A.S."/>
            <person name="Jorrin-Novo J.V."/>
            <person name="Van De Peer Y."/>
            <person name="Deforce D."/>
            <person name="Van Nieuwerburgh F."/>
            <person name="Esteves A.C."/>
            <person name="Alves A."/>
        </authorList>
    </citation>
    <scope>NUCLEOTIDE SEQUENCE</scope>
    <source>
        <strain evidence="4">CBS 339.90</strain>
    </source>
</reference>
<organism evidence="4 5">
    <name type="scientific">Lasiodiplodia hormozganensis</name>
    <dbReference type="NCBI Taxonomy" id="869390"/>
    <lineage>
        <taxon>Eukaryota</taxon>
        <taxon>Fungi</taxon>
        <taxon>Dikarya</taxon>
        <taxon>Ascomycota</taxon>
        <taxon>Pezizomycotina</taxon>
        <taxon>Dothideomycetes</taxon>
        <taxon>Dothideomycetes incertae sedis</taxon>
        <taxon>Botryosphaeriales</taxon>
        <taxon>Botryosphaeriaceae</taxon>
        <taxon>Lasiodiplodia</taxon>
    </lineage>
</organism>
<keyword evidence="2" id="KW-1133">Transmembrane helix</keyword>
<feature type="signal peptide" evidence="3">
    <location>
        <begin position="1"/>
        <end position="18"/>
    </location>
</feature>
<gene>
    <name evidence="4" type="ORF">DIS24_g9485</name>
</gene>
<keyword evidence="5" id="KW-1185">Reference proteome</keyword>
<feature type="transmembrane region" description="Helical" evidence="2">
    <location>
        <begin position="159"/>
        <end position="181"/>
    </location>
</feature>
<dbReference type="Proteomes" id="UP001175001">
    <property type="component" value="Unassembled WGS sequence"/>
</dbReference>
<keyword evidence="3" id="KW-0732">Signal</keyword>
<feature type="chain" id="PRO_5041318742" evidence="3">
    <location>
        <begin position="19"/>
        <end position="221"/>
    </location>
</feature>
<proteinExistence type="predicted"/>
<evidence type="ECO:0000256" key="1">
    <source>
        <dbReference type="SAM" id="MobiDB-lite"/>
    </source>
</evidence>
<name>A0AA40CK16_9PEZI</name>
<evidence type="ECO:0000256" key="2">
    <source>
        <dbReference type="SAM" id="Phobius"/>
    </source>
</evidence>
<dbReference type="AlphaFoldDB" id="A0AA40CK16"/>
<evidence type="ECO:0000256" key="3">
    <source>
        <dbReference type="SAM" id="SignalP"/>
    </source>
</evidence>
<evidence type="ECO:0000313" key="4">
    <source>
        <dbReference type="EMBL" id="KAK0640298.1"/>
    </source>
</evidence>
<sequence length="221" mass="23217">MLLFFFALPIHGLESTACYDLLGNALSSSFAPCNSSASTASACCLTNRDDEVDICLDSGLCMSTSSGWTGFVWANGCTDPSADDDACPKLCDGIRGSNWTSANVLQCSPGSWCCRESTDTPNCCDNSSAIISASSIGTLLLPTQTPGSEVKGTDSSATAVVGGVLGGLLLATWLALAIVLFKWRTCKRAQGHGRADRVFKKDGSQRPVAELEGRERQELQG</sequence>
<keyword evidence="2" id="KW-0812">Transmembrane</keyword>
<comment type="caution">
    <text evidence="4">The sequence shown here is derived from an EMBL/GenBank/DDBJ whole genome shotgun (WGS) entry which is preliminary data.</text>
</comment>
<dbReference type="EMBL" id="JAUJDW010000084">
    <property type="protein sequence ID" value="KAK0640298.1"/>
    <property type="molecule type" value="Genomic_DNA"/>
</dbReference>
<protein>
    <submittedName>
        <fullName evidence="4">Uncharacterized protein</fullName>
    </submittedName>
</protein>
<feature type="region of interest" description="Disordered" evidence="1">
    <location>
        <begin position="197"/>
        <end position="221"/>
    </location>
</feature>
<accession>A0AA40CK16</accession>
<evidence type="ECO:0000313" key="5">
    <source>
        <dbReference type="Proteomes" id="UP001175001"/>
    </source>
</evidence>
<keyword evidence="2" id="KW-0472">Membrane</keyword>